<organism evidence="2 3">
    <name type="scientific">Phyllosticta citribraziliensis</name>
    <dbReference type="NCBI Taxonomy" id="989973"/>
    <lineage>
        <taxon>Eukaryota</taxon>
        <taxon>Fungi</taxon>
        <taxon>Dikarya</taxon>
        <taxon>Ascomycota</taxon>
        <taxon>Pezizomycotina</taxon>
        <taxon>Dothideomycetes</taxon>
        <taxon>Dothideomycetes incertae sedis</taxon>
        <taxon>Botryosphaeriales</taxon>
        <taxon>Phyllostictaceae</taxon>
        <taxon>Phyllosticta</taxon>
    </lineage>
</organism>
<proteinExistence type="predicted"/>
<sequence>MALSSLAKWLGLNVTTRKYRPTRQTNAQWLFEFGDNAGVAAHYTLDCLLEIAARGISDNERQKPAPWTLQNPPILVSVSTVEYEKDESFLMEIGMSILDLAAVRAVEPKDHCCKWLSQCRRSYHWIADEHRDKKNGDWIMDHSMDFPTEMGESQTLPLADIPDAIRRAIFETVPPHQRPSPMTDLPTYRPTDPYSVKIHLNEKGEIIQPFIDYKSSLFPVIADYGDGEVEDFEEVDDGSEIMASVCYKSLRGQKCKLPTASSFGNPFDVANRDRSRDVCNNGLHVCWDYAAERHWYDQPTCRPTVAECVSHSRLKYLFNCPLQSRARHWV</sequence>
<evidence type="ECO:0000259" key="1">
    <source>
        <dbReference type="Pfam" id="PF21762"/>
    </source>
</evidence>
<reference evidence="2 3" key="1">
    <citation type="submission" date="2024-04" db="EMBL/GenBank/DDBJ databases">
        <title>Phyllosticta paracitricarpa is synonymous to the EU quarantine fungus P. citricarpa based on phylogenomic analyses.</title>
        <authorList>
            <consortium name="Lawrence Berkeley National Laboratory"/>
            <person name="Van ingen-buijs V.A."/>
            <person name="Van westerhoven A.C."/>
            <person name="Haridas S."/>
            <person name="Skiadas P."/>
            <person name="Martin F."/>
            <person name="Groenewald J.Z."/>
            <person name="Crous P.W."/>
            <person name="Seidl M.F."/>
        </authorList>
    </citation>
    <scope>NUCLEOTIDE SEQUENCE [LARGE SCALE GENOMIC DNA]</scope>
    <source>
        <strain evidence="2 3">CPC 17464</strain>
    </source>
</reference>
<dbReference type="Pfam" id="PF21762">
    <property type="entry name" value="DEDDh_C"/>
    <property type="match status" value="1"/>
</dbReference>
<evidence type="ECO:0000313" key="2">
    <source>
        <dbReference type="EMBL" id="KAK7529149.1"/>
    </source>
</evidence>
<dbReference type="Proteomes" id="UP001360953">
    <property type="component" value="Unassembled WGS sequence"/>
</dbReference>
<gene>
    <name evidence="2" type="ORF">J3D65DRAFT_184421</name>
</gene>
<dbReference type="EMBL" id="JBBPEH010000018">
    <property type="protein sequence ID" value="KAK7529149.1"/>
    <property type="molecule type" value="Genomic_DNA"/>
</dbReference>
<dbReference type="RefSeq" id="XP_066649766.1">
    <property type="nucleotide sequence ID" value="XM_066794339.1"/>
</dbReference>
<name>A0ABR1L1U9_9PEZI</name>
<dbReference type="PANTHER" id="PTHR28083">
    <property type="entry name" value="GOOD FOR FULL DBP5 ACTIVITY PROTEIN 2"/>
    <property type="match status" value="1"/>
</dbReference>
<dbReference type="PANTHER" id="PTHR28083:SF1">
    <property type="entry name" value="GOOD FOR FULL DBP5 ACTIVITY PROTEIN 2"/>
    <property type="match status" value="1"/>
</dbReference>
<accession>A0ABR1L1U9</accession>
<keyword evidence="3" id="KW-1185">Reference proteome</keyword>
<dbReference type="GeneID" id="92027245"/>
<evidence type="ECO:0000313" key="3">
    <source>
        <dbReference type="Proteomes" id="UP001360953"/>
    </source>
</evidence>
<dbReference type="InterPro" id="IPR048519">
    <property type="entry name" value="Gfd2/YDR514C-like_C"/>
</dbReference>
<feature type="domain" description="Gfd2/YDR514C-like C-terminal" evidence="1">
    <location>
        <begin position="75"/>
        <end position="171"/>
    </location>
</feature>
<comment type="caution">
    <text evidence="2">The sequence shown here is derived from an EMBL/GenBank/DDBJ whole genome shotgun (WGS) entry which is preliminary data.</text>
</comment>
<dbReference type="InterPro" id="IPR040151">
    <property type="entry name" value="Gfd2/YDR514C-like"/>
</dbReference>
<protein>
    <recommendedName>
        <fullName evidence="1">Gfd2/YDR514C-like C-terminal domain-containing protein</fullName>
    </recommendedName>
</protein>